<keyword evidence="3" id="KW-1185">Reference proteome</keyword>
<protein>
    <recommendedName>
        <fullName evidence="4">2'-5' RNA ligase superfamily protein</fullName>
    </recommendedName>
</protein>
<sequence length="256" mass="27428">METVDIVAVLPRHLDDTATTLSDRLTARMRDGGSPSWFRLGDPFDHAGPCAPHVSLFMLAVEPDEVPGVVTATRALAAGMSALVAEGAFYRHNPVGAPELYFRKTAEWIELQRAVVEAVEPLRRGRLRDTDPAGESVAGIIGDPTQDPVRREQLTRFGYDEITEVWDGGATDRFNPHVTLAWPVDPGFRIDLTDLPPAAEFSGVLPGLAVYGMSRYGTCTTLFGAAPFAMSPIGGSGGGNTTGRLDIHSARRAGGE</sequence>
<evidence type="ECO:0000313" key="2">
    <source>
        <dbReference type="EMBL" id="SES21645.1"/>
    </source>
</evidence>
<reference evidence="3" key="1">
    <citation type="submission" date="2016-10" db="EMBL/GenBank/DDBJ databases">
        <authorList>
            <person name="Varghese N."/>
            <person name="Submissions S."/>
        </authorList>
    </citation>
    <scope>NUCLEOTIDE SEQUENCE [LARGE SCALE GENOMIC DNA]</scope>
    <source>
        <strain evidence="3">DSM 44260</strain>
    </source>
</reference>
<dbReference type="AlphaFoldDB" id="A0A1H9VIV0"/>
<dbReference type="RefSeq" id="WP_092780975.1">
    <property type="nucleotide sequence ID" value="NZ_FOGI01000008.1"/>
</dbReference>
<dbReference type="STRING" id="155974.SAMN04487818_108403"/>
<feature type="compositionally biased region" description="Basic and acidic residues" evidence="1">
    <location>
        <begin position="245"/>
        <end position="256"/>
    </location>
</feature>
<organism evidence="2 3">
    <name type="scientific">Actinokineospora terrae</name>
    <dbReference type="NCBI Taxonomy" id="155974"/>
    <lineage>
        <taxon>Bacteria</taxon>
        <taxon>Bacillati</taxon>
        <taxon>Actinomycetota</taxon>
        <taxon>Actinomycetes</taxon>
        <taxon>Pseudonocardiales</taxon>
        <taxon>Pseudonocardiaceae</taxon>
        <taxon>Actinokineospora</taxon>
    </lineage>
</organism>
<evidence type="ECO:0000256" key="1">
    <source>
        <dbReference type="SAM" id="MobiDB-lite"/>
    </source>
</evidence>
<feature type="region of interest" description="Disordered" evidence="1">
    <location>
        <begin position="236"/>
        <end position="256"/>
    </location>
</feature>
<dbReference type="EMBL" id="FOGI01000008">
    <property type="protein sequence ID" value="SES21645.1"/>
    <property type="molecule type" value="Genomic_DNA"/>
</dbReference>
<gene>
    <name evidence="2" type="ORF">SAMN04487818_108403</name>
</gene>
<accession>A0A1H9VIV0</accession>
<dbReference type="Proteomes" id="UP000199051">
    <property type="component" value="Unassembled WGS sequence"/>
</dbReference>
<proteinExistence type="predicted"/>
<evidence type="ECO:0008006" key="4">
    <source>
        <dbReference type="Google" id="ProtNLM"/>
    </source>
</evidence>
<evidence type="ECO:0000313" key="3">
    <source>
        <dbReference type="Proteomes" id="UP000199051"/>
    </source>
</evidence>
<name>A0A1H9VIV0_9PSEU</name>